<protein>
    <submittedName>
        <fullName evidence="2">Uncharacterized protein</fullName>
    </submittedName>
</protein>
<evidence type="ECO:0000313" key="2">
    <source>
        <dbReference type="EMBL" id="GHE80058.1"/>
    </source>
</evidence>
<gene>
    <name evidence="2" type="ORF">GCM10018785_55190</name>
</gene>
<sequence length="90" mass="9029">MAAIDGFGGVAACAGAVMTAVVMTAPAVTTAAADTRRMPVVRILKVNAPLSLMRELSGPRLNALGALEARGAATDKTPEGVGGMYGGREK</sequence>
<accession>A0A919A1L5</accession>
<keyword evidence="1" id="KW-0812">Transmembrane</keyword>
<dbReference type="EMBL" id="BNBT01000111">
    <property type="protein sequence ID" value="GHE80058.1"/>
    <property type="molecule type" value="Genomic_DNA"/>
</dbReference>
<proteinExistence type="predicted"/>
<evidence type="ECO:0000313" key="3">
    <source>
        <dbReference type="Proteomes" id="UP000608024"/>
    </source>
</evidence>
<organism evidence="2 3">
    <name type="scientific">Streptomyces longispororuber</name>
    <dbReference type="NCBI Taxonomy" id="68230"/>
    <lineage>
        <taxon>Bacteria</taxon>
        <taxon>Bacillati</taxon>
        <taxon>Actinomycetota</taxon>
        <taxon>Actinomycetes</taxon>
        <taxon>Kitasatosporales</taxon>
        <taxon>Streptomycetaceae</taxon>
        <taxon>Streptomyces</taxon>
    </lineage>
</organism>
<evidence type="ECO:0000256" key="1">
    <source>
        <dbReference type="SAM" id="Phobius"/>
    </source>
</evidence>
<name>A0A919A1L5_9ACTN</name>
<comment type="caution">
    <text evidence="2">The sequence shown here is derived from an EMBL/GenBank/DDBJ whole genome shotgun (WGS) entry which is preliminary data.</text>
</comment>
<feature type="transmembrane region" description="Helical" evidence="1">
    <location>
        <begin position="6"/>
        <end position="28"/>
    </location>
</feature>
<dbReference type="AlphaFoldDB" id="A0A919A1L5"/>
<dbReference type="Proteomes" id="UP000608024">
    <property type="component" value="Unassembled WGS sequence"/>
</dbReference>
<keyword evidence="1" id="KW-0472">Membrane</keyword>
<keyword evidence="3" id="KW-1185">Reference proteome</keyword>
<reference evidence="2" key="1">
    <citation type="journal article" date="2014" name="Int. J. Syst. Evol. Microbiol.">
        <title>Complete genome sequence of Corynebacterium casei LMG S-19264T (=DSM 44701T), isolated from a smear-ripened cheese.</title>
        <authorList>
            <consortium name="US DOE Joint Genome Institute (JGI-PGF)"/>
            <person name="Walter F."/>
            <person name="Albersmeier A."/>
            <person name="Kalinowski J."/>
            <person name="Ruckert C."/>
        </authorList>
    </citation>
    <scope>NUCLEOTIDE SEQUENCE</scope>
    <source>
        <strain evidence="2">JCM 4784</strain>
    </source>
</reference>
<reference evidence="2" key="2">
    <citation type="submission" date="2020-09" db="EMBL/GenBank/DDBJ databases">
        <authorList>
            <person name="Sun Q."/>
            <person name="Ohkuma M."/>
        </authorList>
    </citation>
    <scope>NUCLEOTIDE SEQUENCE</scope>
    <source>
        <strain evidence="2">JCM 4784</strain>
    </source>
</reference>
<keyword evidence="1" id="KW-1133">Transmembrane helix</keyword>